<accession>A0AAU7CRX8</accession>
<organism evidence="2">
    <name type="scientific">Singulisphaera sp. Ch08</name>
    <dbReference type="NCBI Taxonomy" id="3120278"/>
    <lineage>
        <taxon>Bacteria</taxon>
        <taxon>Pseudomonadati</taxon>
        <taxon>Planctomycetota</taxon>
        <taxon>Planctomycetia</taxon>
        <taxon>Isosphaerales</taxon>
        <taxon>Isosphaeraceae</taxon>
        <taxon>Singulisphaera</taxon>
    </lineage>
</organism>
<dbReference type="RefSeq" id="WP_406700562.1">
    <property type="nucleotide sequence ID" value="NZ_CP155447.1"/>
</dbReference>
<dbReference type="SMART" id="SM00450">
    <property type="entry name" value="RHOD"/>
    <property type="match status" value="1"/>
</dbReference>
<sequence length="120" mass="13405">MPNSMSDIACMTAEELKLRFNRDERLLLLDVREPVERAFCAIPMPKTAQDLHVPMREIPTRLEEIKAAKGEMPLVVYCHLGVRSRQAAGWLAQQGLSGLANLEGGIDAWSVDVDADVPRY</sequence>
<dbReference type="EMBL" id="CP155447">
    <property type="protein sequence ID" value="XBH07723.1"/>
    <property type="molecule type" value="Genomic_DNA"/>
</dbReference>
<dbReference type="AlphaFoldDB" id="A0AAU7CRX8"/>
<gene>
    <name evidence="2" type="ORF">V5E97_17320</name>
</gene>
<dbReference type="InterPro" id="IPR001763">
    <property type="entry name" value="Rhodanese-like_dom"/>
</dbReference>
<dbReference type="SUPFAM" id="SSF52821">
    <property type="entry name" value="Rhodanese/Cell cycle control phosphatase"/>
    <property type="match status" value="1"/>
</dbReference>
<protein>
    <submittedName>
        <fullName evidence="2">Rhodanese-like domain-containing protein</fullName>
    </submittedName>
</protein>
<evidence type="ECO:0000259" key="1">
    <source>
        <dbReference type="PROSITE" id="PS50206"/>
    </source>
</evidence>
<proteinExistence type="predicted"/>
<dbReference type="Pfam" id="PF00581">
    <property type="entry name" value="Rhodanese"/>
    <property type="match status" value="1"/>
</dbReference>
<dbReference type="InterPro" id="IPR036873">
    <property type="entry name" value="Rhodanese-like_dom_sf"/>
</dbReference>
<feature type="domain" description="Rhodanese" evidence="1">
    <location>
        <begin position="22"/>
        <end position="118"/>
    </location>
</feature>
<dbReference type="PANTHER" id="PTHR44086">
    <property type="entry name" value="THIOSULFATE SULFURTRANSFERASE RDL2, MITOCHONDRIAL-RELATED"/>
    <property type="match status" value="1"/>
</dbReference>
<dbReference type="GO" id="GO:0004792">
    <property type="term" value="F:thiosulfate-cyanide sulfurtransferase activity"/>
    <property type="evidence" value="ECO:0007669"/>
    <property type="project" value="TreeGrafter"/>
</dbReference>
<reference evidence="2" key="1">
    <citation type="submission" date="2024-05" db="EMBL/GenBank/DDBJ databases">
        <title>Planctomycetes of the genus Singulisphaera possess chitinolytic capabilities.</title>
        <authorList>
            <person name="Ivanova A."/>
        </authorList>
    </citation>
    <scope>NUCLEOTIDE SEQUENCE</scope>
    <source>
        <strain evidence="2">Ch08T</strain>
    </source>
</reference>
<evidence type="ECO:0000313" key="2">
    <source>
        <dbReference type="EMBL" id="XBH07723.1"/>
    </source>
</evidence>
<dbReference type="PANTHER" id="PTHR44086:SF10">
    <property type="entry name" value="THIOSULFATE SULFURTRANSFERASE_RHODANESE-LIKE DOMAIN-CONTAINING PROTEIN 3"/>
    <property type="match status" value="1"/>
</dbReference>
<name>A0AAU7CRX8_9BACT</name>
<dbReference type="PROSITE" id="PS50206">
    <property type="entry name" value="RHODANESE_3"/>
    <property type="match status" value="1"/>
</dbReference>
<dbReference type="Gene3D" id="3.40.250.10">
    <property type="entry name" value="Rhodanese-like domain"/>
    <property type="match status" value="1"/>
</dbReference>